<dbReference type="SUPFAM" id="SSF54236">
    <property type="entry name" value="Ubiquitin-like"/>
    <property type="match status" value="1"/>
</dbReference>
<reference evidence="2 3" key="1">
    <citation type="journal article" date="2013" name="PLoS Genet.">
        <title>Distinctive expansion of potential virulence genes in the genome of the oomycete fish pathogen Saprolegnia parasitica.</title>
        <authorList>
            <person name="Jiang R.H."/>
            <person name="de Bruijn I."/>
            <person name="Haas B.J."/>
            <person name="Belmonte R."/>
            <person name="Lobach L."/>
            <person name="Christie J."/>
            <person name="van den Ackerveken G."/>
            <person name="Bottin A."/>
            <person name="Bulone V."/>
            <person name="Diaz-Moreno S.M."/>
            <person name="Dumas B."/>
            <person name="Fan L."/>
            <person name="Gaulin E."/>
            <person name="Govers F."/>
            <person name="Grenville-Briggs L.J."/>
            <person name="Horner N.R."/>
            <person name="Levin J.Z."/>
            <person name="Mammella M."/>
            <person name="Meijer H.J."/>
            <person name="Morris P."/>
            <person name="Nusbaum C."/>
            <person name="Oome S."/>
            <person name="Phillips A.J."/>
            <person name="van Rooyen D."/>
            <person name="Rzeszutek E."/>
            <person name="Saraiva M."/>
            <person name="Secombes C.J."/>
            <person name="Seidl M.F."/>
            <person name="Snel B."/>
            <person name="Stassen J.H."/>
            <person name="Sykes S."/>
            <person name="Tripathy S."/>
            <person name="van den Berg H."/>
            <person name="Vega-Arreguin J.C."/>
            <person name="Wawra S."/>
            <person name="Young S.K."/>
            <person name="Zeng Q."/>
            <person name="Dieguez-Uribeondo J."/>
            <person name="Russ C."/>
            <person name="Tyler B.M."/>
            <person name="van West P."/>
        </authorList>
    </citation>
    <scope>NUCLEOTIDE SEQUENCE [LARGE SCALE GENOMIC DNA]</scope>
    <source>
        <strain evidence="2 3">CBS 223.65</strain>
    </source>
</reference>
<dbReference type="EMBL" id="KK583192">
    <property type="protein sequence ID" value="KDO33899.1"/>
    <property type="molecule type" value="Genomic_DNA"/>
</dbReference>
<organism evidence="2 3">
    <name type="scientific">Saprolegnia parasitica (strain CBS 223.65)</name>
    <dbReference type="NCBI Taxonomy" id="695850"/>
    <lineage>
        <taxon>Eukaryota</taxon>
        <taxon>Sar</taxon>
        <taxon>Stramenopiles</taxon>
        <taxon>Oomycota</taxon>
        <taxon>Saprolegniomycetes</taxon>
        <taxon>Saprolegniales</taxon>
        <taxon>Saprolegniaceae</taxon>
        <taxon>Saprolegnia</taxon>
    </lineage>
</organism>
<dbReference type="InterPro" id="IPR040352">
    <property type="entry name" value="TMUB1/2"/>
</dbReference>
<feature type="transmembrane region" description="Helical" evidence="1">
    <location>
        <begin position="200"/>
        <end position="216"/>
    </location>
</feature>
<keyword evidence="1" id="KW-0812">Transmembrane</keyword>
<dbReference type="GO" id="GO:0036503">
    <property type="term" value="P:ERAD pathway"/>
    <property type="evidence" value="ECO:0007669"/>
    <property type="project" value="InterPro"/>
</dbReference>
<protein>
    <recommendedName>
        <fullName evidence="4">Ubiquitin-like domain-containing protein</fullName>
    </recommendedName>
</protein>
<feature type="transmembrane region" description="Helical" evidence="1">
    <location>
        <begin position="228"/>
        <end position="248"/>
    </location>
</feature>
<dbReference type="PANTHER" id="PTHR14557:SF5">
    <property type="entry name" value="UBIQUITIN-LIKE DOMAIN-CONTAINING PROTEIN"/>
    <property type="match status" value="1"/>
</dbReference>
<keyword evidence="3" id="KW-1185">Reference proteome</keyword>
<dbReference type="AlphaFoldDB" id="A0A067CT62"/>
<keyword evidence="1" id="KW-0472">Membrane</keyword>
<gene>
    <name evidence="2" type="ORF">SPRG_01779</name>
</gene>
<dbReference type="RefSeq" id="XP_012195535.1">
    <property type="nucleotide sequence ID" value="XM_012340145.1"/>
</dbReference>
<dbReference type="OMA" id="TEDWEIV"/>
<dbReference type="GeneID" id="24124360"/>
<dbReference type="Proteomes" id="UP000030745">
    <property type="component" value="Unassembled WGS sequence"/>
</dbReference>
<evidence type="ECO:0000256" key="1">
    <source>
        <dbReference type="SAM" id="Phobius"/>
    </source>
</evidence>
<proteinExistence type="predicted"/>
<sequence length="254" mass="27771">MDLAPTEDWEIVDELSTERRLAPTLPAEATTTQVGLPLLPAEVMTSTLPAAKGPVEPSVQEESTSKVKAAMEFDANAKAKAATATSTKVPVVPKPVVDDADLTPIRVRVGERIDAHQFRADETVDAFVAMAFPGEHKDGKRIRLIFKGAYMLPEKSMATYRLSRNDVIHAIITEPVRDDVPTDAGSTLDVVGFGLRASDVLLLLTGFIVLTMWVWYSNYPQHFSSLSFTTLLALSGFHAYCVYSALLVHQELGR</sequence>
<evidence type="ECO:0000313" key="2">
    <source>
        <dbReference type="EMBL" id="KDO33899.1"/>
    </source>
</evidence>
<dbReference type="VEuPathDB" id="FungiDB:SPRG_01779"/>
<name>A0A067CT62_SAPPC</name>
<dbReference type="InterPro" id="IPR029071">
    <property type="entry name" value="Ubiquitin-like_domsf"/>
</dbReference>
<keyword evidence="1" id="KW-1133">Transmembrane helix</keyword>
<evidence type="ECO:0000313" key="3">
    <source>
        <dbReference type="Proteomes" id="UP000030745"/>
    </source>
</evidence>
<dbReference type="KEGG" id="spar:SPRG_01779"/>
<accession>A0A067CT62</accession>
<dbReference type="OrthoDB" id="161999at2759"/>
<dbReference type="PANTHER" id="PTHR14557">
    <property type="entry name" value="PROTEIN C7ORF21"/>
    <property type="match status" value="1"/>
</dbReference>
<evidence type="ECO:0008006" key="4">
    <source>
        <dbReference type="Google" id="ProtNLM"/>
    </source>
</evidence>